<reference evidence="2 3" key="1">
    <citation type="submission" date="2024-11" db="EMBL/GenBank/DDBJ databases">
        <title>Adaptive evolution of stress response genes in parasites aligns with host niche diversity.</title>
        <authorList>
            <person name="Hahn C."/>
            <person name="Resl P."/>
        </authorList>
    </citation>
    <scope>NUCLEOTIDE SEQUENCE [LARGE SCALE GENOMIC DNA]</scope>
    <source>
        <strain evidence="2">EGGRZ-B1_66</strain>
        <tissue evidence="2">Body</tissue>
    </source>
</reference>
<feature type="compositionally biased region" description="Basic and acidic residues" evidence="1">
    <location>
        <begin position="232"/>
        <end position="245"/>
    </location>
</feature>
<accession>A0ABD2Q7S3</accession>
<dbReference type="EMBL" id="JBJKFK010000750">
    <property type="protein sequence ID" value="KAL3315448.1"/>
    <property type="molecule type" value="Genomic_DNA"/>
</dbReference>
<dbReference type="Proteomes" id="UP001626550">
    <property type="component" value="Unassembled WGS sequence"/>
</dbReference>
<sequence>MPHFPHINVSFGNSNGMMEEVKAKNSLATASPHTLNYLRQQQNLIAGNGQKVSQSSGSSFEMDLFPANSSLKSHDLHVGDVISPSYNIALRSPGTVNGRISRTMYELSEDMKANLLCFTEQCYGGRQRSHEAARIIQRAYRQYRLQKNFNNLRRTAMRHSNNSNSNAVIREALTPKPVTLLSDITPLPTVGSIEDLHGSEAYLKWQKNTEDGDDSSVSSSSKSSNNPVISSTERKDLDSDLKSSQRDSGLSDNSPNDSFKSSRSPSSPNCSFNSDSLSPNQQNFVFPNNNQQQSPSRRPIHASPTKQHHSTCYQCQNTAPLTRRISACNENLKYVLVPTQPGQQVFFTQKTGHHPQVLLCNDKSSSPIYVLAPGTQLVTGTSNKSEFIQPTHSDLANKALQENLNKQRKRLYRIGLNFFNK</sequence>
<feature type="compositionally biased region" description="Low complexity" evidence="1">
    <location>
        <begin position="215"/>
        <end position="231"/>
    </location>
</feature>
<proteinExistence type="predicted"/>
<organism evidence="2 3">
    <name type="scientific">Cichlidogyrus casuarinus</name>
    <dbReference type="NCBI Taxonomy" id="1844966"/>
    <lineage>
        <taxon>Eukaryota</taxon>
        <taxon>Metazoa</taxon>
        <taxon>Spiralia</taxon>
        <taxon>Lophotrochozoa</taxon>
        <taxon>Platyhelminthes</taxon>
        <taxon>Monogenea</taxon>
        <taxon>Monopisthocotylea</taxon>
        <taxon>Dactylogyridea</taxon>
        <taxon>Ancyrocephalidae</taxon>
        <taxon>Cichlidogyrus</taxon>
    </lineage>
</organism>
<comment type="caution">
    <text evidence="2">The sequence shown here is derived from an EMBL/GenBank/DDBJ whole genome shotgun (WGS) entry which is preliminary data.</text>
</comment>
<evidence type="ECO:0000313" key="3">
    <source>
        <dbReference type="Proteomes" id="UP001626550"/>
    </source>
</evidence>
<keyword evidence="3" id="KW-1185">Reference proteome</keyword>
<feature type="region of interest" description="Disordered" evidence="1">
    <location>
        <begin position="209"/>
        <end position="311"/>
    </location>
</feature>
<name>A0ABD2Q7S3_9PLAT</name>
<dbReference type="AlphaFoldDB" id="A0ABD2Q7S3"/>
<feature type="compositionally biased region" description="Low complexity" evidence="1">
    <location>
        <begin position="253"/>
        <end position="296"/>
    </location>
</feature>
<evidence type="ECO:0000256" key="1">
    <source>
        <dbReference type="SAM" id="MobiDB-lite"/>
    </source>
</evidence>
<evidence type="ECO:0000313" key="2">
    <source>
        <dbReference type="EMBL" id="KAL3315448.1"/>
    </source>
</evidence>
<gene>
    <name evidence="2" type="primary">IQSEC1_1</name>
    <name evidence="2" type="ORF">Ciccas_005922</name>
</gene>
<protein>
    <submittedName>
        <fullName evidence="2">IQ motif and S7 domain-containing protein 1</fullName>
    </submittedName>
</protein>